<dbReference type="GO" id="GO:0016020">
    <property type="term" value="C:membrane"/>
    <property type="evidence" value="ECO:0007669"/>
    <property type="project" value="UniProtKB-SubCell"/>
</dbReference>
<evidence type="ECO:0000256" key="4">
    <source>
        <dbReference type="ARBA" id="ARBA00022989"/>
    </source>
</evidence>
<gene>
    <name evidence="8" type="ORF">FB561_4558</name>
</gene>
<dbReference type="OrthoDB" id="154915at2"/>
<keyword evidence="4 6" id="KW-1133">Transmembrane helix</keyword>
<dbReference type="EMBL" id="VIVK01000001">
    <property type="protein sequence ID" value="TWD83396.1"/>
    <property type="molecule type" value="Genomic_DNA"/>
</dbReference>
<comment type="similarity">
    <text evidence="2">Belongs to the EamA transporter family.</text>
</comment>
<dbReference type="InterPro" id="IPR000620">
    <property type="entry name" value="EamA_dom"/>
</dbReference>
<organism evidence="8 9">
    <name type="scientific">Kribbella amoyensis</name>
    <dbReference type="NCBI Taxonomy" id="996641"/>
    <lineage>
        <taxon>Bacteria</taxon>
        <taxon>Bacillati</taxon>
        <taxon>Actinomycetota</taxon>
        <taxon>Actinomycetes</taxon>
        <taxon>Propionibacteriales</taxon>
        <taxon>Kribbellaceae</taxon>
        <taxon>Kribbella</taxon>
    </lineage>
</organism>
<feature type="transmembrane region" description="Helical" evidence="6">
    <location>
        <begin position="43"/>
        <end position="65"/>
    </location>
</feature>
<dbReference type="PANTHER" id="PTHR32322">
    <property type="entry name" value="INNER MEMBRANE TRANSPORTER"/>
    <property type="match status" value="1"/>
</dbReference>
<feature type="transmembrane region" description="Helical" evidence="6">
    <location>
        <begin position="12"/>
        <end position="37"/>
    </location>
</feature>
<feature type="domain" description="EamA" evidence="7">
    <location>
        <begin position="157"/>
        <end position="298"/>
    </location>
</feature>
<feature type="domain" description="EamA" evidence="7">
    <location>
        <begin position="10"/>
        <end position="146"/>
    </location>
</feature>
<evidence type="ECO:0000256" key="5">
    <source>
        <dbReference type="ARBA" id="ARBA00023136"/>
    </source>
</evidence>
<dbReference type="RefSeq" id="WP_145809901.1">
    <property type="nucleotide sequence ID" value="NZ_VIVK01000001.1"/>
</dbReference>
<dbReference type="AlphaFoldDB" id="A0A561BWX5"/>
<protein>
    <submittedName>
        <fullName evidence="8">Threonine/homoserine efflux transporter RhtA</fullName>
    </submittedName>
</protein>
<feature type="transmembrane region" description="Helical" evidence="6">
    <location>
        <begin position="187"/>
        <end position="209"/>
    </location>
</feature>
<feature type="transmembrane region" description="Helical" evidence="6">
    <location>
        <begin position="257"/>
        <end position="277"/>
    </location>
</feature>
<dbReference type="InterPro" id="IPR050638">
    <property type="entry name" value="AA-Vitamin_Transporters"/>
</dbReference>
<keyword evidence="3 6" id="KW-0812">Transmembrane</keyword>
<evidence type="ECO:0000256" key="3">
    <source>
        <dbReference type="ARBA" id="ARBA00022692"/>
    </source>
</evidence>
<keyword evidence="9" id="KW-1185">Reference proteome</keyword>
<accession>A0A561BWX5</accession>
<dbReference type="SUPFAM" id="SSF103481">
    <property type="entry name" value="Multidrug resistance efflux transporter EmrE"/>
    <property type="match status" value="2"/>
</dbReference>
<feature type="transmembrane region" description="Helical" evidence="6">
    <location>
        <begin position="156"/>
        <end position="175"/>
    </location>
</feature>
<comment type="subcellular location">
    <subcellularLocation>
        <location evidence="1">Membrane</location>
        <topology evidence="1">Multi-pass membrane protein</topology>
    </subcellularLocation>
</comment>
<sequence length="342" mass="34614">MQDAARRKSIGLGFAVFSAITFGGSGPFAKALIGAGMSPQQAAWLRILGAAALLVPLALILRGSAGIRAARASWPQLVLYGLTGIAGCQTLFFIAASRLPVGIAILLEFSGPVLVVGWLKFGRKVAVPRSAALGVGIALAGLAVVVEIWSGLQLDLIGLLAGLGAAACQATYFLLIDKLTGVADPLVMTAAGSIVGALLLTAIAAPWGIPWHALTDTIAIGQRSAPGWVLAAWLIVMSTVIAYLAGAAAVQRLSAAIGGAVAYVEVVAASLFALVLLNETLRTNQIIGGAIVLLGAFVAQSSVGKVAPPEIPPAEEFDADDEAALLGDAGKTGRTDLDPAGL</sequence>
<comment type="caution">
    <text evidence="8">The sequence shown here is derived from an EMBL/GenBank/DDBJ whole genome shotgun (WGS) entry which is preliminary data.</text>
</comment>
<dbReference type="Pfam" id="PF00892">
    <property type="entry name" value="EamA"/>
    <property type="match status" value="2"/>
</dbReference>
<reference evidence="8 9" key="1">
    <citation type="submission" date="2019-06" db="EMBL/GenBank/DDBJ databases">
        <title>Sequencing the genomes of 1000 actinobacteria strains.</title>
        <authorList>
            <person name="Klenk H.-P."/>
        </authorList>
    </citation>
    <scope>NUCLEOTIDE SEQUENCE [LARGE SCALE GENOMIC DNA]</scope>
    <source>
        <strain evidence="8 9">DSM 24683</strain>
    </source>
</reference>
<proteinExistence type="inferred from homology"/>
<dbReference type="InterPro" id="IPR037185">
    <property type="entry name" value="EmrE-like"/>
</dbReference>
<name>A0A561BWX5_9ACTN</name>
<evidence type="ECO:0000259" key="7">
    <source>
        <dbReference type="Pfam" id="PF00892"/>
    </source>
</evidence>
<evidence type="ECO:0000256" key="2">
    <source>
        <dbReference type="ARBA" id="ARBA00007362"/>
    </source>
</evidence>
<feature type="transmembrane region" description="Helical" evidence="6">
    <location>
        <begin position="229"/>
        <end position="250"/>
    </location>
</feature>
<keyword evidence="5 6" id="KW-0472">Membrane</keyword>
<feature type="transmembrane region" description="Helical" evidence="6">
    <location>
        <begin position="131"/>
        <end position="150"/>
    </location>
</feature>
<dbReference type="Proteomes" id="UP000318380">
    <property type="component" value="Unassembled WGS sequence"/>
</dbReference>
<evidence type="ECO:0000256" key="6">
    <source>
        <dbReference type="SAM" id="Phobius"/>
    </source>
</evidence>
<feature type="transmembrane region" description="Helical" evidence="6">
    <location>
        <begin position="77"/>
        <end position="95"/>
    </location>
</feature>
<evidence type="ECO:0000256" key="1">
    <source>
        <dbReference type="ARBA" id="ARBA00004141"/>
    </source>
</evidence>
<evidence type="ECO:0000313" key="9">
    <source>
        <dbReference type="Proteomes" id="UP000318380"/>
    </source>
</evidence>
<dbReference type="PANTHER" id="PTHR32322:SF2">
    <property type="entry name" value="EAMA DOMAIN-CONTAINING PROTEIN"/>
    <property type="match status" value="1"/>
</dbReference>
<feature type="transmembrane region" description="Helical" evidence="6">
    <location>
        <begin position="101"/>
        <end position="119"/>
    </location>
</feature>
<evidence type="ECO:0000313" key="8">
    <source>
        <dbReference type="EMBL" id="TWD83396.1"/>
    </source>
</evidence>